<evidence type="ECO:0000256" key="1">
    <source>
        <dbReference type="ARBA" id="ARBA00006484"/>
    </source>
</evidence>
<dbReference type="Proteomes" id="UP001377337">
    <property type="component" value="Chromosome"/>
</dbReference>
<dbReference type="InterPro" id="IPR051911">
    <property type="entry name" value="SDR_oxidoreductase"/>
</dbReference>
<dbReference type="Pfam" id="PF00106">
    <property type="entry name" value="adh_short"/>
    <property type="match status" value="1"/>
</dbReference>
<keyword evidence="2" id="KW-0560">Oxidoreductase</keyword>
<reference evidence="4 5" key="1">
    <citation type="submission" date="2024-02" db="EMBL/GenBank/DDBJ databases">
        <title>Seven novel Bacillus-like species.</title>
        <authorList>
            <person name="Liu G."/>
        </authorList>
    </citation>
    <scope>NUCLEOTIDE SEQUENCE [LARGE SCALE GENOMIC DNA]</scope>
    <source>
        <strain evidence="4 5">FJAT-52054</strain>
    </source>
</reference>
<dbReference type="CDD" id="cd05374">
    <property type="entry name" value="17beta-HSD-like_SDR_c"/>
    <property type="match status" value="1"/>
</dbReference>
<protein>
    <submittedName>
        <fullName evidence="4">Oxidoreductase</fullName>
    </submittedName>
</protein>
<dbReference type="PANTHER" id="PTHR43976:SF16">
    <property type="entry name" value="SHORT-CHAIN DEHYDROGENASE_REDUCTASE FAMILY PROTEIN"/>
    <property type="match status" value="1"/>
</dbReference>
<dbReference type="RefSeq" id="WP_338776940.1">
    <property type="nucleotide sequence ID" value="NZ_CP147407.1"/>
</dbReference>
<evidence type="ECO:0000256" key="3">
    <source>
        <dbReference type="RuleBase" id="RU000363"/>
    </source>
</evidence>
<gene>
    <name evidence="4" type="ORF">WCV65_12720</name>
</gene>
<dbReference type="PRINTS" id="PR00080">
    <property type="entry name" value="SDRFAMILY"/>
</dbReference>
<organism evidence="4 5">
    <name type="scientific">Metabacillus sediminis</name>
    <dbReference type="NCBI Taxonomy" id="3117746"/>
    <lineage>
        <taxon>Bacteria</taxon>
        <taxon>Bacillati</taxon>
        <taxon>Bacillota</taxon>
        <taxon>Bacilli</taxon>
        <taxon>Bacillales</taxon>
        <taxon>Bacillaceae</taxon>
        <taxon>Metabacillus</taxon>
    </lineage>
</organism>
<evidence type="ECO:0000313" key="4">
    <source>
        <dbReference type="EMBL" id="WXB95433.1"/>
    </source>
</evidence>
<evidence type="ECO:0000313" key="5">
    <source>
        <dbReference type="Proteomes" id="UP001377337"/>
    </source>
</evidence>
<dbReference type="InterPro" id="IPR020904">
    <property type="entry name" value="Sc_DH/Rdtase_CS"/>
</dbReference>
<dbReference type="PANTHER" id="PTHR43976">
    <property type="entry name" value="SHORT CHAIN DEHYDROGENASE"/>
    <property type="match status" value="1"/>
</dbReference>
<dbReference type="NCBIfam" id="NF005372">
    <property type="entry name" value="PRK06914.1"/>
    <property type="match status" value="1"/>
</dbReference>
<dbReference type="SUPFAM" id="SSF51735">
    <property type="entry name" value="NAD(P)-binding Rossmann-fold domains"/>
    <property type="match status" value="1"/>
</dbReference>
<dbReference type="PROSITE" id="PS00061">
    <property type="entry name" value="ADH_SHORT"/>
    <property type="match status" value="1"/>
</dbReference>
<dbReference type="InterPro" id="IPR036291">
    <property type="entry name" value="NAD(P)-bd_dom_sf"/>
</dbReference>
<dbReference type="PRINTS" id="PR00081">
    <property type="entry name" value="GDHRDH"/>
</dbReference>
<name>A0ABZ2NCG7_9BACI</name>
<keyword evidence="5" id="KW-1185">Reference proteome</keyword>
<accession>A0ABZ2NCG7</accession>
<dbReference type="InterPro" id="IPR002347">
    <property type="entry name" value="SDR_fam"/>
</dbReference>
<proteinExistence type="inferred from homology"/>
<dbReference type="Gene3D" id="3.40.50.720">
    <property type="entry name" value="NAD(P)-binding Rossmann-like Domain"/>
    <property type="match status" value="1"/>
</dbReference>
<dbReference type="EMBL" id="CP147407">
    <property type="protein sequence ID" value="WXB95433.1"/>
    <property type="molecule type" value="Genomic_DNA"/>
</dbReference>
<sequence>MQNAKKAIENTSNMKTILITGASSGFGMLASLELAKKGHTVIAAIRNMDKSKELLKLAEHNGCAEKISIHPLDVTSADSIEALQQFLKKIGKIDVLINNAGFAFGGFSEEITMLEFKDQFETNFFGAIAVTQAVLPFMRAQKSGKIISMSSISGLIGFPGLSPYVSSKHALEGFSESLRLEVKPFGIDVMLIEPGSFSTNIWTTGKKVAEVSMDPHSPYFSYMTGIENELKRGSAKQGDPMDVVQLITVLCEKRRVYKLRYPIGKGVRLTLLLKRILPWRIWESVILRRLLPKK</sequence>
<comment type="similarity">
    <text evidence="1 3">Belongs to the short-chain dehydrogenases/reductases (SDR) family.</text>
</comment>
<evidence type="ECO:0000256" key="2">
    <source>
        <dbReference type="ARBA" id="ARBA00023002"/>
    </source>
</evidence>